<protein>
    <submittedName>
        <fullName evidence="2">Uncharacterized protein DUF2530</fullName>
    </submittedName>
</protein>
<organism evidence="2 3">
    <name type="scientific">Actinocorallia herbida</name>
    <dbReference type="NCBI Taxonomy" id="58109"/>
    <lineage>
        <taxon>Bacteria</taxon>
        <taxon>Bacillati</taxon>
        <taxon>Actinomycetota</taxon>
        <taxon>Actinomycetes</taxon>
        <taxon>Streptosporangiales</taxon>
        <taxon>Thermomonosporaceae</taxon>
        <taxon>Actinocorallia</taxon>
    </lineage>
</organism>
<name>A0A3N1DCL3_9ACTN</name>
<keyword evidence="1" id="KW-0472">Membrane</keyword>
<keyword evidence="3" id="KW-1185">Reference proteome</keyword>
<accession>A0A3N1DCL3</accession>
<dbReference type="Proteomes" id="UP000272400">
    <property type="component" value="Unassembled WGS sequence"/>
</dbReference>
<dbReference type="InterPro" id="IPR019681">
    <property type="entry name" value="DUF2530"/>
</dbReference>
<keyword evidence="1" id="KW-0812">Transmembrane</keyword>
<evidence type="ECO:0000256" key="1">
    <source>
        <dbReference type="SAM" id="Phobius"/>
    </source>
</evidence>
<proteinExistence type="predicted"/>
<feature type="transmembrane region" description="Helical" evidence="1">
    <location>
        <begin position="20"/>
        <end position="39"/>
    </location>
</feature>
<dbReference type="OrthoDB" id="3541062at2"/>
<reference evidence="2 3" key="1">
    <citation type="submission" date="2018-11" db="EMBL/GenBank/DDBJ databases">
        <title>Sequencing the genomes of 1000 actinobacteria strains.</title>
        <authorList>
            <person name="Klenk H.-P."/>
        </authorList>
    </citation>
    <scope>NUCLEOTIDE SEQUENCE [LARGE SCALE GENOMIC DNA]</scope>
    <source>
        <strain evidence="2 3">DSM 44254</strain>
    </source>
</reference>
<sequence>MSRPHPPQPEPITTDNVRIAAAGTVAWVVAFVVLLIVRLPEEHRWWLWVCVMGTVIGGFACAYLPRFERKRTSPRAETADADPPEGASG</sequence>
<dbReference type="AlphaFoldDB" id="A0A3N1DCL3"/>
<dbReference type="RefSeq" id="WP_123670122.1">
    <property type="nucleotide sequence ID" value="NZ_RJKE01000001.1"/>
</dbReference>
<keyword evidence="1" id="KW-1133">Transmembrane helix</keyword>
<feature type="transmembrane region" description="Helical" evidence="1">
    <location>
        <begin position="45"/>
        <end position="65"/>
    </location>
</feature>
<comment type="caution">
    <text evidence="2">The sequence shown here is derived from an EMBL/GenBank/DDBJ whole genome shotgun (WGS) entry which is preliminary data.</text>
</comment>
<gene>
    <name evidence="2" type="ORF">EDD29_9028</name>
</gene>
<evidence type="ECO:0000313" key="2">
    <source>
        <dbReference type="EMBL" id="ROO91275.1"/>
    </source>
</evidence>
<dbReference type="Pfam" id="PF10745">
    <property type="entry name" value="DUF2530"/>
    <property type="match status" value="1"/>
</dbReference>
<evidence type="ECO:0000313" key="3">
    <source>
        <dbReference type="Proteomes" id="UP000272400"/>
    </source>
</evidence>
<dbReference type="EMBL" id="RJKE01000001">
    <property type="protein sequence ID" value="ROO91275.1"/>
    <property type="molecule type" value="Genomic_DNA"/>
</dbReference>